<proteinExistence type="predicted"/>
<dbReference type="Proteomes" id="UP000239430">
    <property type="component" value="Unassembled WGS sequence"/>
</dbReference>
<accession>A0A9X7J362</accession>
<dbReference type="EMBL" id="PVXL01000048">
    <property type="protein sequence ID" value="PRR71986.1"/>
    <property type="molecule type" value="Genomic_DNA"/>
</dbReference>
<dbReference type="AlphaFoldDB" id="A0A9X7J362"/>
<dbReference type="RefSeq" id="WP_153060783.1">
    <property type="nucleotide sequence ID" value="NZ_PVXL01000048.1"/>
</dbReference>
<evidence type="ECO:0000313" key="1">
    <source>
        <dbReference type="EMBL" id="PRR71986.1"/>
    </source>
</evidence>
<name>A0A9X7J362_9FIRM</name>
<organism evidence="1 2">
    <name type="scientific">Neomoorella stamsii</name>
    <dbReference type="NCBI Taxonomy" id="1266720"/>
    <lineage>
        <taxon>Bacteria</taxon>
        <taxon>Bacillati</taxon>
        <taxon>Bacillota</taxon>
        <taxon>Clostridia</taxon>
        <taxon>Neomoorellales</taxon>
        <taxon>Neomoorellaceae</taxon>
        <taxon>Neomoorella</taxon>
    </lineage>
</organism>
<keyword evidence="2" id="KW-1185">Reference proteome</keyword>
<sequence length="196" mass="22740">MLPDFPKVKEKVLETLNKRMQARSTPSPFQNAKHLRYHEGHRHRIVRADGSVVENEFKEASSKITLDLSQWDSITMEDIIAKIDAAAEEMESQMARHFFGEISKSVEEVGNAIDAKGKPFTAEMYLEALEKVQLDFYEDGTPHELTLVCSPKMAPRMKAELQRLHTDPELARRYNELIEQKRDEWRERENSRKLVG</sequence>
<comment type="caution">
    <text evidence="1">The sequence shown here is derived from an EMBL/GenBank/DDBJ whole genome shotgun (WGS) entry which is preliminary data.</text>
</comment>
<reference evidence="1 2" key="1">
    <citation type="submission" date="2018-03" db="EMBL/GenBank/DDBJ databases">
        <title>Genome sequence of Moorella stamsii DSM 26217.</title>
        <authorList>
            <person name="Poehlein A."/>
            <person name="Daniel R."/>
        </authorList>
    </citation>
    <scope>NUCLEOTIDE SEQUENCE [LARGE SCALE GENOMIC DNA]</scope>
    <source>
        <strain evidence="2">DSM 26217</strain>
    </source>
</reference>
<evidence type="ECO:0000313" key="2">
    <source>
        <dbReference type="Proteomes" id="UP000239430"/>
    </source>
</evidence>
<gene>
    <name evidence="1" type="ORF">MOST_21570</name>
</gene>
<protein>
    <submittedName>
        <fullName evidence="1">Uncharacterized protein</fullName>
    </submittedName>
</protein>